<name>A0A0F9ST72_9ZZZZ</name>
<dbReference type="Gene3D" id="3.30.1380.10">
    <property type="match status" value="1"/>
</dbReference>
<comment type="caution">
    <text evidence="1">The sequence shown here is derived from an EMBL/GenBank/DDBJ whole genome shotgun (WGS) entry which is preliminary data.</text>
</comment>
<dbReference type="EMBL" id="LAZR01000516">
    <property type="protein sequence ID" value="KKN65772.1"/>
    <property type="molecule type" value="Genomic_DNA"/>
</dbReference>
<accession>A0A0F9ST72</accession>
<dbReference type="AlphaFoldDB" id="A0A0F9ST72"/>
<proteinExistence type="predicted"/>
<reference evidence="1" key="1">
    <citation type="journal article" date="2015" name="Nature">
        <title>Complex archaea that bridge the gap between prokaryotes and eukaryotes.</title>
        <authorList>
            <person name="Spang A."/>
            <person name="Saw J.H."/>
            <person name="Jorgensen S.L."/>
            <person name="Zaremba-Niedzwiedzka K."/>
            <person name="Martijn J."/>
            <person name="Lind A.E."/>
            <person name="van Eijk R."/>
            <person name="Schleper C."/>
            <person name="Guy L."/>
            <person name="Ettema T.J."/>
        </authorList>
    </citation>
    <scope>NUCLEOTIDE SEQUENCE</scope>
</reference>
<organism evidence="1">
    <name type="scientific">marine sediment metagenome</name>
    <dbReference type="NCBI Taxonomy" id="412755"/>
    <lineage>
        <taxon>unclassified sequences</taxon>
        <taxon>metagenomes</taxon>
        <taxon>ecological metagenomes</taxon>
    </lineage>
</organism>
<evidence type="ECO:0008006" key="2">
    <source>
        <dbReference type="Google" id="ProtNLM"/>
    </source>
</evidence>
<protein>
    <recommendedName>
        <fullName evidence="2">Peptidase M15C domain-containing protein</fullName>
    </recommendedName>
</protein>
<evidence type="ECO:0000313" key="1">
    <source>
        <dbReference type="EMBL" id="KKN65772.1"/>
    </source>
</evidence>
<dbReference type="InterPro" id="IPR009045">
    <property type="entry name" value="Zn_M74/Hedgehog-like"/>
</dbReference>
<gene>
    <name evidence="1" type="ORF">LCGC14_0478170</name>
</gene>
<sequence length="121" mass="14050">MLSKYKKKQAHFSHFKAQLIIFAHSQGYCLVEYEGCVMPDRKSRTGRRFRDAVHMKLSLHYDRMASDFVLYDGKTGKPVYDGDDPRWLKLGEFWESLNPLCMWGGRFGDANHFSLSHGGRS</sequence>